<dbReference type="EC" id="2.5.1.18" evidence="1"/>
<feature type="domain" description="GST C-terminal" evidence="6">
    <location>
        <begin position="83"/>
        <end position="207"/>
    </location>
</feature>
<dbReference type="OrthoDB" id="414243at2759"/>
<comment type="caution">
    <text evidence="7">The sequence shown here is derived from an EMBL/GenBank/DDBJ whole genome shotgun (WGS) entry which is preliminary data.</text>
</comment>
<dbReference type="InterPro" id="IPR040079">
    <property type="entry name" value="Glutathione_S-Trfase"/>
</dbReference>
<comment type="catalytic activity">
    <reaction evidence="4">
        <text>RX + glutathione = an S-substituted glutathione + a halide anion + H(+)</text>
        <dbReference type="Rhea" id="RHEA:16437"/>
        <dbReference type="ChEBI" id="CHEBI:15378"/>
        <dbReference type="ChEBI" id="CHEBI:16042"/>
        <dbReference type="ChEBI" id="CHEBI:17792"/>
        <dbReference type="ChEBI" id="CHEBI:57925"/>
        <dbReference type="ChEBI" id="CHEBI:90779"/>
        <dbReference type="EC" id="2.5.1.18"/>
    </reaction>
</comment>
<comment type="similarity">
    <text evidence="3">Belongs to the GST superfamily. Sigma family.</text>
</comment>
<sequence length="207" mass="23388">MAPKITLHYFDAPGRAEPIRWILAYGAGEDWTDHRIERAEWPAIKATTPFGSVPYIEVDGKPLGQSIAIMRYLAKQYGLVGQDAWENAQVDAMADYITDASAGYSVYTRARIGNDEAGMKKAAEEYTGTTIKPFLAMFERILQDNKSGQDFLIGNKPTWADILLTILMDRAVQLQTDLLQPYPLLQAHTHRIHNLKGIKEWIQKHPM</sequence>
<proteinExistence type="inferred from homology"/>
<dbReference type="InterPro" id="IPR036282">
    <property type="entry name" value="Glutathione-S-Trfase_C_sf"/>
</dbReference>
<dbReference type="CDD" id="cd03192">
    <property type="entry name" value="GST_C_Sigma_like"/>
    <property type="match status" value="1"/>
</dbReference>
<dbReference type="Proteomes" id="UP000186922">
    <property type="component" value="Unassembled WGS sequence"/>
</dbReference>
<dbReference type="STRING" id="947166.A0A1D1W277"/>
<dbReference type="Gene3D" id="3.40.30.10">
    <property type="entry name" value="Glutaredoxin"/>
    <property type="match status" value="1"/>
</dbReference>
<dbReference type="SFLD" id="SFLDG00363">
    <property type="entry name" value="AMPS_(cytGST):_Alpha-__Mu-__Pi"/>
    <property type="match status" value="1"/>
</dbReference>
<evidence type="ECO:0000313" key="8">
    <source>
        <dbReference type="Proteomes" id="UP000186922"/>
    </source>
</evidence>
<organism evidence="7 8">
    <name type="scientific">Ramazzottius varieornatus</name>
    <name type="common">Water bear</name>
    <name type="synonym">Tardigrade</name>
    <dbReference type="NCBI Taxonomy" id="947166"/>
    <lineage>
        <taxon>Eukaryota</taxon>
        <taxon>Metazoa</taxon>
        <taxon>Ecdysozoa</taxon>
        <taxon>Tardigrada</taxon>
        <taxon>Eutardigrada</taxon>
        <taxon>Parachela</taxon>
        <taxon>Hypsibioidea</taxon>
        <taxon>Ramazzottiidae</taxon>
        <taxon>Ramazzottius</taxon>
    </lineage>
</organism>
<dbReference type="InterPro" id="IPR004045">
    <property type="entry name" value="Glutathione_S-Trfase_N"/>
</dbReference>
<accession>A0A1D1W277</accession>
<dbReference type="PANTHER" id="PTHR11571:SF224">
    <property type="entry name" value="HEMATOPOIETIC PROSTAGLANDIN D SYNTHASE"/>
    <property type="match status" value="1"/>
</dbReference>
<dbReference type="InterPro" id="IPR004046">
    <property type="entry name" value="GST_C"/>
</dbReference>
<dbReference type="SUPFAM" id="SSF47616">
    <property type="entry name" value="GST C-terminal domain-like"/>
    <property type="match status" value="1"/>
</dbReference>
<dbReference type="GO" id="GO:0006749">
    <property type="term" value="P:glutathione metabolic process"/>
    <property type="evidence" value="ECO:0007669"/>
    <property type="project" value="TreeGrafter"/>
</dbReference>
<dbReference type="EMBL" id="BDGG01000015">
    <property type="protein sequence ID" value="GAV07511.1"/>
    <property type="molecule type" value="Genomic_DNA"/>
</dbReference>
<dbReference type="PROSITE" id="PS50404">
    <property type="entry name" value="GST_NTER"/>
    <property type="match status" value="1"/>
</dbReference>
<evidence type="ECO:0000259" key="6">
    <source>
        <dbReference type="PROSITE" id="PS50405"/>
    </source>
</evidence>
<dbReference type="Pfam" id="PF14497">
    <property type="entry name" value="GST_C_3"/>
    <property type="match status" value="1"/>
</dbReference>
<evidence type="ECO:0000313" key="7">
    <source>
        <dbReference type="EMBL" id="GAV07511.1"/>
    </source>
</evidence>
<gene>
    <name evidence="7" type="primary">RvY_17337-1</name>
    <name evidence="7" type="synonym">RvY_17337.1</name>
    <name evidence="7" type="ORF">RvY_17337</name>
</gene>
<keyword evidence="8" id="KW-1185">Reference proteome</keyword>
<evidence type="ECO:0000256" key="3">
    <source>
        <dbReference type="ARBA" id="ARBA00038317"/>
    </source>
</evidence>
<dbReference type="FunFam" id="1.20.1050.10:FF:000030">
    <property type="entry name" value="Glutathione S-transferase S1"/>
    <property type="match status" value="1"/>
</dbReference>
<dbReference type="InterPro" id="IPR010987">
    <property type="entry name" value="Glutathione-S-Trfase_C-like"/>
</dbReference>
<dbReference type="SFLD" id="SFLDG01205">
    <property type="entry name" value="AMPS.1"/>
    <property type="match status" value="1"/>
</dbReference>
<evidence type="ECO:0000256" key="2">
    <source>
        <dbReference type="ARBA" id="ARBA00022679"/>
    </source>
</evidence>
<reference evidence="7 8" key="1">
    <citation type="journal article" date="2016" name="Nat. Commun.">
        <title>Extremotolerant tardigrade genome and improved radiotolerance of human cultured cells by tardigrade-unique protein.</title>
        <authorList>
            <person name="Hashimoto T."/>
            <person name="Horikawa D.D."/>
            <person name="Saito Y."/>
            <person name="Kuwahara H."/>
            <person name="Kozuka-Hata H."/>
            <person name="Shin-I T."/>
            <person name="Minakuchi Y."/>
            <person name="Ohishi K."/>
            <person name="Motoyama A."/>
            <person name="Aizu T."/>
            <person name="Enomoto A."/>
            <person name="Kondo K."/>
            <person name="Tanaka S."/>
            <person name="Hara Y."/>
            <person name="Koshikawa S."/>
            <person name="Sagara H."/>
            <person name="Miura T."/>
            <person name="Yokobori S."/>
            <person name="Miyagawa K."/>
            <person name="Suzuki Y."/>
            <person name="Kubo T."/>
            <person name="Oyama M."/>
            <person name="Kohara Y."/>
            <person name="Fujiyama A."/>
            <person name="Arakawa K."/>
            <person name="Katayama T."/>
            <person name="Toyoda A."/>
            <person name="Kunieda T."/>
        </authorList>
    </citation>
    <scope>NUCLEOTIDE SEQUENCE [LARGE SCALE GENOMIC DNA]</scope>
    <source>
        <strain evidence="7 8">YOKOZUNA-1</strain>
    </source>
</reference>
<dbReference type="SFLD" id="SFLDS00019">
    <property type="entry name" value="Glutathione_Transferase_(cytos"/>
    <property type="match status" value="1"/>
</dbReference>
<dbReference type="Gene3D" id="1.20.1050.10">
    <property type="match status" value="1"/>
</dbReference>
<feature type="domain" description="GST N-terminal" evidence="5">
    <location>
        <begin position="3"/>
        <end position="81"/>
    </location>
</feature>
<evidence type="ECO:0000256" key="1">
    <source>
        <dbReference type="ARBA" id="ARBA00012452"/>
    </source>
</evidence>
<name>A0A1D1W277_RAMVA</name>
<protein>
    <recommendedName>
        <fullName evidence="1">glutathione transferase</fullName>
        <ecNumber evidence="1">2.5.1.18</ecNumber>
    </recommendedName>
</protein>
<dbReference type="PROSITE" id="PS50405">
    <property type="entry name" value="GST_CTER"/>
    <property type="match status" value="1"/>
</dbReference>
<dbReference type="SUPFAM" id="SSF52833">
    <property type="entry name" value="Thioredoxin-like"/>
    <property type="match status" value="1"/>
</dbReference>
<evidence type="ECO:0000259" key="5">
    <source>
        <dbReference type="PROSITE" id="PS50404"/>
    </source>
</evidence>
<dbReference type="GO" id="GO:0004364">
    <property type="term" value="F:glutathione transferase activity"/>
    <property type="evidence" value="ECO:0007669"/>
    <property type="project" value="UniProtKB-EC"/>
</dbReference>
<keyword evidence="2" id="KW-0808">Transferase</keyword>
<dbReference type="Pfam" id="PF02798">
    <property type="entry name" value="GST_N"/>
    <property type="match status" value="1"/>
</dbReference>
<dbReference type="InterPro" id="IPR036249">
    <property type="entry name" value="Thioredoxin-like_sf"/>
</dbReference>
<dbReference type="CDD" id="cd03039">
    <property type="entry name" value="GST_N_Sigma_like"/>
    <property type="match status" value="1"/>
</dbReference>
<evidence type="ECO:0000256" key="4">
    <source>
        <dbReference type="ARBA" id="ARBA00047960"/>
    </source>
</evidence>
<dbReference type="InterPro" id="IPR050213">
    <property type="entry name" value="GST_superfamily"/>
</dbReference>
<dbReference type="AlphaFoldDB" id="A0A1D1W277"/>
<dbReference type="PANTHER" id="PTHR11571">
    <property type="entry name" value="GLUTATHIONE S-TRANSFERASE"/>
    <property type="match status" value="1"/>
</dbReference>